<feature type="compositionally biased region" description="Polar residues" evidence="1">
    <location>
        <begin position="120"/>
        <end position="132"/>
    </location>
</feature>
<feature type="region of interest" description="Disordered" evidence="1">
    <location>
        <begin position="107"/>
        <end position="132"/>
    </location>
</feature>
<evidence type="ECO:0000256" key="1">
    <source>
        <dbReference type="SAM" id="MobiDB-lite"/>
    </source>
</evidence>
<proteinExistence type="predicted"/>
<evidence type="ECO:0000313" key="2">
    <source>
        <dbReference type="EMBL" id="SCM79844.1"/>
    </source>
</evidence>
<accession>A0A212LQI4</accession>
<dbReference type="EMBL" id="FMJD01000013">
    <property type="protein sequence ID" value="SCM79844.1"/>
    <property type="molecule type" value="Genomic_DNA"/>
</dbReference>
<organism evidence="2">
    <name type="scientific">uncultured Pleomorphomonas sp</name>
    <dbReference type="NCBI Taxonomy" id="442121"/>
    <lineage>
        <taxon>Bacteria</taxon>
        <taxon>Pseudomonadati</taxon>
        <taxon>Pseudomonadota</taxon>
        <taxon>Alphaproteobacteria</taxon>
        <taxon>Hyphomicrobiales</taxon>
        <taxon>Pleomorphomonadaceae</taxon>
        <taxon>Pleomorphomonas</taxon>
        <taxon>environmental samples</taxon>
    </lineage>
</organism>
<dbReference type="AlphaFoldDB" id="A0A212LQI4"/>
<name>A0A212LQI4_9HYPH</name>
<protein>
    <submittedName>
        <fullName evidence="2">Uncharacterized protein</fullName>
    </submittedName>
</protein>
<reference evidence="2" key="1">
    <citation type="submission" date="2016-08" db="EMBL/GenBank/DDBJ databases">
        <authorList>
            <person name="Seilhamer J.J."/>
        </authorList>
    </citation>
    <scope>NUCLEOTIDE SEQUENCE</scope>
    <source>
        <strain evidence="2">86</strain>
    </source>
</reference>
<sequence length="161" mass="18174">MAMMGRDHNEKTEQEIYEDQQFLRGFTEIKELTSTMAGTKGDMGATYKRLKDLGWTKKDVEFALSLEDKDSGKVIAEFERKIRIAKLFGHALGRQLELIDDRAPQDDKAFEQGKAAGSLRKQNVNPYQPGSSQFQRWQEGYNEGTAFVNKELSSAMEGAGN</sequence>
<gene>
    <name evidence="2" type="ORF">KL86PLE_90668</name>
</gene>